<reference evidence="7 8" key="1">
    <citation type="submission" date="2016-10" db="EMBL/GenBank/DDBJ databases">
        <authorList>
            <person name="de Groot N.N."/>
        </authorList>
    </citation>
    <scope>NUCLEOTIDE SEQUENCE [LARGE SCALE GENOMIC DNA]</scope>
    <source>
        <strain evidence="7 8">DSM 15345</strain>
    </source>
</reference>
<keyword evidence="3 7" id="KW-0347">Helicase</keyword>
<dbReference type="RefSeq" id="WP_175479002.1">
    <property type="nucleotide sequence ID" value="NZ_FNQM01000020.1"/>
</dbReference>
<dbReference type="PANTHER" id="PTHR12131:SF1">
    <property type="entry name" value="ATP-DEPENDENT RNA HELICASE SUPV3L1, MITOCHONDRIAL-RELATED"/>
    <property type="match status" value="1"/>
</dbReference>
<protein>
    <submittedName>
        <fullName evidence="7">ATP-dependent RNA helicase SUPV3L1/SUV3</fullName>
    </submittedName>
</protein>
<dbReference type="InterPro" id="IPR055206">
    <property type="entry name" value="DEXQc_SUV3"/>
</dbReference>
<dbReference type="Pfam" id="PF00271">
    <property type="entry name" value="Helicase_C"/>
    <property type="match status" value="1"/>
</dbReference>
<dbReference type="PROSITE" id="PS51194">
    <property type="entry name" value="HELICASE_CTER"/>
    <property type="match status" value="1"/>
</dbReference>
<evidence type="ECO:0000256" key="4">
    <source>
        <dbReference type="ARBA" id="ARBA00022840"/>
    </source>
</evidence>
<feature type="compositionally biased region" description="Gly residues" evidence="5">
    <location>
        <begin position="1075"/>
        <end position="1098"/>
    </location>
</feature>
<evidence type="ECO:0000259" key="6">
    <source>
        <dbReference type="PROSITE" id="PS51194"/>
    </source>
</evidence>
<dbReference type="InterPro" id="IPR027417">
    <property type="entry name" value="P-loop_NTPase"/>
</dbReference>
<dbReference type="Gene3D" id="3.40.50.300">
    <property type="entry name" value="P-loop containing nucleotide triphosphate hydrolases"/>
    <property type="match status" value="2"/>
</dbReference>
<dbReference type="GO" id="GO:0016787">
    <property type="term" value="F:hydrolase activity"/>
    <property type="evidence" value="ECO:0007669"/>
    <property type="project" value="UniProtKB-KW"/>
</dbReference>
<dbReference type="GO" id="GO:0005524">
    <property type="term" value="F:ATP binding"/>
    <property type="evidence" value="ECO:0007669"/>
    <property type="project" value="UniProtKB-KW"/>
</dbReference>
<dbReference type="AlphaFoldDB" id="A0A1H4FA38"/>
<gene>
    <name evidence="7" type="ORF">SAMN05444370_12017</name>
</gene>
<evidence type="ECO:0000256" key="2">
    <source>
        <dbReference type="ARBA" id="ARBA00022801"/>
    </source>
</evidence>
<evidence type="ECO:0000256" key="1">
    <source>
        <dbReference type="ARBA" id="ARBA00022741"/>
    </source>
</evidence>
<evidence type="ECO:0000256" key="3">
    <source>
        <dbReference type="ARBA" id="ARBA00022806"/>
    </source>
</evidence>
<dbReference type="Proteomes" id="UP000198703">
    <property type="component" value="Unassembled WGS sequence"/>
</dbReference>
<name>A0A1H4FA38_9RHOB</name>
<dbReference type="GO" id="GO:0004386">
    <property type="term" value="F:helicase activity"/>
    <property type="evidence" value="ECO:0007669"/>
    <property type="project" value="UniProtKB-KW"/>
</dbReference>
<evidence type="ECO:0000313" key="8">
    <source>
        <dbReference type="Proteomes" id="UP000198703"/>
    </source>
</evidence>
<organism evidence="7 8">
    <name type="scientific">Rubrimonas cliftonensis</name>
    <dbReference type="NCBI Taxonomy" id="89524"/>
    <lineage>
        <taxon>Bacteria</taxon>
        <taxon>Pseudomonadati</taxon>
        <taxon>Pseudomonadota</taxon>
        <taxon>Alphaproteobacteria</taxon>
        <taxon>Rhodobacterales</taxon>
        <taxon>Paracoccaceae</taxon>
        <taxon>Rubrimonas</taxon>
    </lineage>
</organism>
<dbReference type="SMART" id="SM00490">
    <property type="entry name" value="HELICc"/>
    <property type="match status" value="1"/>
</dbReference>
<keyword evidence="2" id="KW-0378">Hydrolase</keyword>
<feature type="compositionally biased region" description="Basic and acidic residues" evidence="5">
    <location>
        <begin position="963"/>
        <end position="985"/>
    </location>
</feature>
<dbReference type="InterPro" id="IPR050699">
    <property type="entry name" value="RNA-DNA_Helicase"/>
</dbReference>
<feature type="compositionally biased region" description="Low complexity" evidence="5">
    <location>
        <begin position="812"/>
        <end position="933"/>
    </location>
</feature>
<keyword evidence="1" id="KW-0547">Nucleotide-binding</keyword>
<evidence type="ECO:0000256" key="5">
    <source>
        <dbReference type="SAM" id="MobiDB-lite"/>
    </source>
</evidence>
<dbReference type="PANTHER" id="PTHR12131">
    <property type="entry name" value="ATP-DEPENDENT RNA AND DNA HELICASE"/>
    <property type="match status" value="1"/>
</dbReference>
<dbReference type="EMBL" id="FNQM01000020">
    <property type="protein sequence ID" value="SEA94174.1"/>
    <property type="molecule type" value="Genomic_DNA"/>
</dbReference>
<feature type="region of interest" description="Disordered" evidence="5">
    <location>
        <begin position="812"/>
        <end position="1138"/>
    </location>
</feature>
<evidence type="ECO:0000313" key="7">
    <source>
        <dbReference type="EMBL" id="SEA94174.1"/>
    </source>
</evidence>
<proteinExistence type="predicted"/>
<feature type="domain" description="Helicase C-terminal" evidence="6">
    <location>
        <begin position="166"/>
        <end position="331"/>
    </location>
</feature>
<keyword evidence="4" id="KW-0067">ATP-binding</keyword>
<keyword evidence="8" id="KW-1185">Reference proteome</keyword>
<dbReference type="InterPro" id="IPR001650">
    <property type="entry name" value="Helicase_C-like"/>
</dbReference>
<sequence length="1138" mass="121203">MTLHTDLSDARAAARDATVTAVLGPTNTGKTHYAIERMLAHRSGVFGFPLRLLAREVYDRVVALRGPRCAALITGEEKIAPPDAQYVLCTVEAMPLDWGAEFVAVDEIQLCADLDRGHVFTDRLLRARGSHETLFLGSDTMRGRIQALIPKARFVSRPRFSTLSYAGSKKVSRLPPRSAVVGFSVENVYAIAELLRRQKGGAAVVMGALSPRTRNAQVALYQNGDVEHLVATDAIGMGLNLDLRHVAFAGVSKFDGRRHRRLEPHELGQIAGRAGRHVTDGAFGVTGEARPLDEDVVERIVEHRYDPAPKLQWRSSRLEFGTVEALLRSLEAPPKHADLIRAREADDVASLRLLHGDEDVRDAARGGPQVRLLWDVCQTPDFRKTSPTEHVALLSRIYRFLLSDAGAIPCDWIEAQVARLDRTDGDIDALSKRLAHVRTWTYVANRGKWLDDPAGWRERTRGLEDRLSDALHERLTQRFVDRRTSVLMRRLKQKERLVAEVGDTGEVTVEGIHVGRLEGFRFRPDEEGGAEGLKTLKSASLQALQSHFSHRADRFYNAPDTEIDVTDQGGLMWGTDAVGRLEPGADQLSPQVRAFVDDSCDPAIGEKVARRLGHWVERRVKALFEPLLGLRDDPAMTGLARGVGFQLVEGLGVLQRRAVAEDVKALDQEGRALLRKHGVRFGQHHVFMPALLKPAPTRFRLLLWALHAKMDDFPSAPPPGLVTIPAQPGAPEGFYVRAGYRLAGPRALRIDMLERLADMVRQKDVRAGFEATPEMLSITGCTLEQFAELMGGLGYAAERGERPKATRVAAAAAEKPSPEAVAPEQAGPAEAAAEADAPAPVGALDGAPEAASGESAPAEAAPTIAEPVATPEAAASEATAPEAAASEAAAPEAAASEAAASDAGGEAPPEAGDAAPEPAAPVETGADDAAATTTREEEAAVGEQAAPAELEVFYTFTLAPRRGPRDRPAGQGRRDRGGDGAEGRGPRRGGQRRGAPGQNDQGAPDAGRAEAAPTSTAAPGGAPGGAPVAAAGAAAGDAPRLDAGHGGASPSGDARPPRDGPPRDGQRHGGKPEGGKGFGGGKQRGGKPGFDGKGGGKGAPKPRRDEGPRVLSAGPDKDRRTADADSPFAILKQLRDKL</sequence>
<dbReference type="SUPFAM" id="SSF52540">
    <property type="entry name" value="P-loop containing nucleoside triphosphate hydrolases"/>
    <property type="match status" value="2"/>
</dbReference>
<accession>A0A1H4FA38</accession>
<feature type="compositionally biased region" description="Basic and acidic residues" evidence="5">
    <location>
        <begin position="1055"/>
        <end position="1074"/>
    </location>
</feature>
<feature type="compositionally biased region" description="Low complexity" evidence="5">
    <location>
        <begin position="1009"/>
        <end position="1038"/>
    </location>
</feature>
<dbReference type="STRING" id="89524.SAMN05444370_12017"/>
<dbReference type="Pfam" id="PF22527">
    <property type="entry name" value="DEXQc_Suv3"/>
    <property type="match status" value="1"/>
</dbReference>